<protein>
    <recommendedName>
        <fullName evidence="4">DUF159 family protein</fullName>
    </recommendedName>
</protein>
<dbReference type="InterPro" id="IPR036590">
    <property type="entry name" value="SRAP-like"/>
</dbReference>
<accession>A0A4R0YX62</accession>
<keyword evidence="1" id="KW-0175">Coiled coil</keyword>
<dbReference type="EMBL" id="SJTG01000001">
    <property type="protein sequence ID" value="TCI11939.1"/>
    <property type="molecule type" value="Genomic_DNA"/>
</dbReference>
<feature type="coiled-coil region" evidence="1">
    <location>
        <begin position="60"/>
        <end position="128"/>
    </location>
</feature>
<dbReference type="RefSeq" id="WP_131151281.1">
    <property type="nucleotide sequence ID" value="NZ_SJTG01000001.1"/>
</dbReference>
<keyword evidence="3" id="KW-1185">Reference proteome</keyword>
<dbReference type="Gene3D" id="3.90.1680.10">
    <property type="entry name" value="SOS response associated peptidase-like"/>
    <property type="match status" value="1"/>
</dbReference>
<sequence>MCYSAQILSEYRKFERAFGAGIDIKRYVELFWEKRKQGGWNKLPKAMRHSFSPPRNAGEMELAKLVAEGDRERAEALEREIDEQTARLEKARAVMASARPTKKAADDQRIAGNKIRAAQRQLDDLRRKEPMPDDSRIFPGSYAPVMIMQDNKRVVVPMRYQCRLPGWNAGMERKYPGTYNARRDKLEESWGKLFGHFHGVMVANVLYENVARHAMEQRELAEGERPENVVLEFRPEPPQDMLIACLWSFSPGMHGEADLFSFAAVTDDPPPEVVAAGHDRFVIPIKPENLDAWLKPNPNDLQALYDILDDRPRPYYEHRIAA</sequence>
<gene>
    <name evidence="2" type="ORF">EZM97_00790</name>
</gene>
<dbReference type="AlphaFoldDB" id="A0A4R0YX62"/>
<evidence type="ECO:0000313" key="2">
    <source>
        <dbReference type="EMBL" id="TCI11939.1"/>
    </source>
</evidence>
<evidence type="ECO:0000313" key="3">
    <source>
        <dbReference type="Proteomes" id="UP000291822"/>
    </source>
</evidence>
<evidence type="ECO:0000256" key="1">
    <source>
        <dbReference type="SAM" id="Coils"/>
    </source>
</evidence>
<reference evidence="2 3" key="1">
    <citation type="submission" date="2019-02" db="EMBL/GenBank/DDBJ databases">
        <title>Dyella amyloliquefaciens sp. nov., isolated from forest soil.</title>
        <authorList>
            <person name="Gao Z.-H."/>
            <person name="Qiu L.-H."/>
        </authorList>
    </citation>
    <scope>NUCLEOTIDE SEQUENCE [LARGE SCALE GENOMIC DNA]</scope>
    <source>
        <strain evidence="2 3">KACC 12747</strain>
    </source>
</reference>
<dbReference type="GO" id="GO:0106300">
    <property type="term" value="P:protein-DNA covalent cross-linking repair"/>
    <property type="evidence" value="ECO:0007669"/>
    <property type="project" value="InterPro"/>
</dbReference>
<comment type="caution">
    <text evidence="2">The sequence shown here is derived from an EMBL/GenBank/DDBJ whole genome shotgun (WGS) entry which is preliminary data.</text>
</comment>
<dbReference type="Pfam" id="PF02586">
    <property type="entry name" value="SRAP"/>
    <property type="match status" value="1"/>
</dbReference>
<evidence type="ECO:0008006" key="4">
    <source>
        <dbReference type="Google" id="ProtNLM"/>
    </source>
</evidence>
<dbReference type="SUPFAM" id="SSF143081">
    <property type="entry name" value="BB1717-like"/>
    <property type="match status" value="1"/>
</dbReference>
<dbReference type="InterPro" id="IPR003738">
    <property type="entry name" value="SRAP"/>
</dbReference>
<proteinExistence type="predicted"/>
<dbReference type="Proteomes" id="UP000291822">
    <property type="component" value="Unassembled WGS sequence"/>
</dbReference>
<name>A0A4R0YX62_9GAMM</name>
<organism evidence="2 3">
    <name type="scientific">Dyella soli</name>
    <dbReference type="NCBI Taxonomy" id="522319"/>
    <lineage>
        <taxon>Bacteria</taxon>
        <taxon>Pseudomonadati</taxon>
        <taxon>Pseudomonadota</taxon>
        <taxon>Gammaproteobacteria</taxon>
        <taxon>Lysobacterales</taxon>
        <taxon>Rhodanobacteraceae</taxon>
        <taxon>Dyella</taxon>
    </lineage>
</organism>
<dbReference type="GO" id="GO:0003697">
    <property type="term" value="F:single-stranded DNA binding"/>
    <property type="evidence" value="ECO:0007669"/>
    <property type="project" value="InterPro"/>
</dbReference>